<comment type="caution">
    <text evidence="11">The sequence shown here is derived from an EMBL/GenBank/DDBJ whole genome shotgun (WGS) entry which is preliminary data.</text>
</comment>
<evidence type="ECO:0000256" key="2">
    <source>
        <dbReference type="ARBA" id="ARBA00022448"/>
    </source>
</evidence>
<evidence type="ECO:0000256" key="4">
    <source>
        <dbReference type="ARBA" id="ARBA00022519"/>
    </source>
</evidence>
<feature type="transmembrane region" description="Helical" evidence="9">
    <location>
        <begin position="20"/>
        <end position="42"/>
    </location>
</feature>
<comment type="subunit">
    <text evidence="9">The complex comprises the extracytoplasmic solute receptor protein and the two transmembrane proteins.</text>
</comment>
<evidence type="ECO:0000256" key="5">
    <source>
        <dbReference type="ARBA" id="ARBA00022692"/>
    </source>
</evidence>
<keyword evidence="4 9" id="KW-0997">Cell inner membrane</keyword>
<feature type="domain" description="Tripartite ATP-independent periplasmic transporters DctQ component" evidence="10">
    <location>
        <begin position="31"/>
        <end position="162"/>
    </location>
</feature>
<evidence type="ECO:0000256" key="9">
    <source>
        <dbReference type="RuleBase" id="RU369079"/>
    </source>
</evidence>
<protein>
    <recommendedName>
        <fullName evidence="9">TRAP transporter small permease protein</fullName>
    </recommendedName>
</protein>
<evidence type="ECO:0000256" key="6">
    <source>
        <dbReference type="ARBA" id="ARBA00022989"/>
    </source>
</evidence>
<dbReference type="PANTHER" id="PTHR35011">
    <property type="entry name" value="2,3-DIKETO-L-GULONATE TRAP TRANSPORTER SMALL PERMEASE PROTEIN YIAM"/>
    <property type="match status" value="1"/>
</dbReference>
<keyword evidence="6 9" id="KW-1133">Transmembrane helix</keyword>
<evidence type="ECO:0000313" key="12">
    <source>
        <dbReference type="Proteomes" id="UP000759443"/>
    </source>
</evidence>
<dbReference type="EMBL" id="JAGGJU010000001">
    <property type="protein sequence ID" value="MBP1848824.1"/>
    <property type="molecule type" value="Genomic_DNA"/>
</dbReference>
<dbReference type="Proteomes" id="UP000759443">
    <property type="component" value="Unassembled WGS sequence"/>
</dbReference>
<comment type="subcellular location">
    <subcellularLocation>
        <location evidence="1 9">Cell inner membrane</location>
        <topology evidence="1 9">Multi-pass membrane protein</topology>
    </subcellularLocation>
</comment>
<name>A0ABS4DT81_9HYPH</name>
<evidence type="ECO:0000259" key="10">
    <source>
        <dbReference type="Pfam" id="PF04290"/>
    </source>
</evidence>
<evidence type="ECO:0000256" key="3">
    <source>
        <dbReference type="ARBA" id="ARBA00022475"/>
    </source>
</evidence>
<comment type="function">
    <text evidence="9">Part of the tripartite ATP-independent periplasmic (TRAP) transport system.</text>
</comment>
<comment type="similarity">
    <text evidence="8 9">Belongs to the TRAP transporter small permease family.</text>
</comment>
<evidence type="ECO:0000256" key="7">
    <source>
        <dbReference type="ARBA" id="ARBA00023136"/>
    </source>
</evidence>
<keyword evidence="2 9" id="KW-0813">Transport</keyword>
<dbReference type="InterPro" id="IPR007387">
    <property type="entry name" value="TRAP_DctQ"/>
</dbReference>
<feature type="transmembrane region" description="Helical" evidence="9">
    <location>
        <begin position="92"/>
        <end position="113"/>
    </location>
</feature>
<dbReference type="RefSeq" id="WP_209941446.1">
    <property type="nucleotide sequence ID" value="NZ_JAGGJU010000001.1"/>
</dbReference>
<dbReference type="Pfam" id="PF04290">
    <property type="entry name" value="DctQ"/>
    <property type="match status" value="1"/>
</dbReference>
<keyword evidence="3" id="KW-1003">Cell membrane</keyword>
<dbReference type="InterPro" id="IPR055348">
    <property type="entry name" value="DctQ"/>
</dbReference>
<sequence>MTLPPSPIQSSPLTPLYRLAEVLAGLSLILIFVLVGGGVLLRMLGMQLAGSDDFAAYGLVAVFFLALGPTYRRNEHIRVGLIIERLAPRAKAPLEIVLTVLATIATAWATWWLGRMVYDSHRFHDVAQGLIAIPLWLPQLTMVIGTAVLLVALVEDLVRFARRQPASYIAAADAGGEDIHFER</sequence>
<feature type="transmembrane region" description="Helical" evidence="9">
    <location>
        <begin position="54"/>
        <end position="71"/>
    </location>
</feature>
<proteinExistence type="inferred from homology"/>
<keyword evidence="5 9" id="KW-0812">Transmembrane</keyword>
<gene>
    <name evidence="11" type="ORF">J2Z17_000241</name>
</gene>
<evidence type="ECO:0000256" key="1">
    <source>
        <dbReference type="ARBA" id="ARBA00004429"/>
    </source>
</evidence>
<reference evidence="11 12" key="1">
    <citation type="submission" date="2021-03" db="EMBL/GenBank/DDBJ databases">
        <title>Genomic Encyclopedia of Type Strains, Phase IV (KMG-IV): sequencing the most valuable type-strain genomes for metagenomic binning, comparative biology and taxonomic classification.</title>
        <authorList>
            <person name="Goeker M."/>
        </authorList>
    </citation>
    <scope>NUCLEOTIDE SEQUENCE [LARGE SCALE GENOMIC DNA]</scope>
    <source>
        <strain evidence="11 12">DSM 21600</strain>
    </source>
</reference>
<feature type="transmembrane region" description="Helical" evidence="9">
    <location>
        <begin position="133"/>
        <end position="154"/>
    </location>
</feature>
<evidence type="ECO:0000313" key="11">
    <source>
        <dbReference type="EMBL" id="MBP1848824.1"/>
    </source>
</evidence>
<evidence type="ECO:0000256" key="8">
    <source>
        <dbReference type="ARBA" id="ARBA00038436"/>
    </source>
</evidence>
<keyword evidence="7 9" id="KW-0472">Membrane</keyword>
<organism evidence="11 12">
    <name type="scientific">Rhizobium halophytocola</name>
    <dbReference type="NCBI Taxonomy" id="735519"/>
    <lineage>
        <taxon>Bacteria</taxon>
        <taxon>Pseudomonadati</taxon>
        <taxon>Pseudomonadota</taxon>
        <taxon>Alphaproteobacteria</taxon>
        <taxon>Hyphomicrobiales</taxon>
        <taxon>Rhizobiaceae</taxon>
        <taxon>Rhizobium/Agrobacterium group</taxon>
        <taxon>Rhizobium</taxon>
    </lineage>
</organism>
<accession>A0ABS4DT81</accession>
<keyword evidence="12" id="KW-1185">Reference proteome</keyword>
<dbReference type="PANTHER" id="PTHR35011:SF10">
    <property type="entry name" value="TRAP TRANSPORTER SMALL PERMEASE PROTEIN"/>
    <property type="match status" value="1"/>
</dbReference>